<dbReference type="Proteomes" id="UP000267027">
    <property type="component" value="Unassembled WGS sequence"/>
</dbReference>
<feature type="transmembrane region" description="Helical" evidence="9">
    <location>
        <begin position="55"/>
        <end position="75"/>
    </location>
</feature>
<dbReference type="InterPro" id="IPR000276">
    <property type="entry name" value="GPCR_Rhodpsn"/>
</dbReference>
<dbReference type="SMART" id="SM01381">
    <property type="entry name" value="7TM_GPCR_Srsx"/>
    <property type="match status" value="1"/>
</dbReference>
<reference evidence="11 12" key="2">
    <citation type="submission" date="2018-11" db="EMBL/GenBank/DDBJ databases">
        <authorList>
            <consortium name="Pathogen Informatics"/>
        </authorList>
    </citation>
    <scope>NUCLEOTIDE SEQUENCE [LARGE SCALE GENOMIC DNA]</scope>
    <source>
        <strain evidence="11 12">Costa Rica</strain>
    </source>
</reference>
<dbReference type="OrthoDB" id="5975505at2759"/>
<dbReference type="Pfam" id="PF00001">
    <property type="entry name" value="7tm_1"/>
    <property type="match status" value="1"/>
</dbReference>
<dbReference type="EMBL" id="UYYA01004151">
    <property type="protein sequence ID" value="VDM59981.1"/>
    <property type="molecule type" value="Genomic_DNA"/>
</dbReference>
<feature type="transmembrane region" description="Helical" evidence="9">
    <location>
        <begin position="264"/>
        <end position="283"/>
    </location>
</feature>
<evidence type="ECO:0000256" key="7">
    <source>
        <dbReference type="ARBA" id="ARBA00023224"/>
    </source>
</evidence>
<comment type="subcellular location">
    <subcellularLocation>
        <location evidence="1">Membrane</location>
        <topology evidence="1">Multi-pass membrane protein</topology>
    </subcellularLocation>
</comment>
<proteinExistence type="inferred from homology"/>
<dbReference type="WBParaSite" id="ACOC_0000839501-mRNA-1">
    <property type="protein sequence ID" value="ACOC_0000839501-mRNA-1"/>
    <property type="gene ID" value="ACOC_0000839501"/>
</dbReference>
<evidence type="ECO:0000256" key="9">
    <source>
        <dbReference type="SAM" id="Phobius"/>
    </source>
</evidence>
<dbReference type="PANTHER" id="PTHR45695:SF15">
    <property type="entry name" value="OPSIN RH2"/>
    <property type="match status" value="1"/>
</dbReference>
<evidence type="ECO:0000256" key="8">
    <source>
        <dbReference type="RuleBase" id="RU000688"/>
    </source>
</evidence>
<dbReference type="PROSITE" id="PS50262">
    <property type="entry name" value="G_PROTEIN_RECEP_F1_2"/>
    <property type="match status" value="1"/>
</dbReference>
<protein>
    <submittedName>
        <fullName evidence="13">G_PROTEIN_RECEP_F1_2 domain-containing protein</fullName>
    </submittedName>
</protein>
<keyword evidence="5 9" id="KW-0472">Membrane</keyword>
<evidence type="ECO:0000313" key="13">
    <source>
        <dbReference type="WBParaSite" id="ACOC_0000839501-mRNA-1"/>
    </source>
</evidence>
<evidence type="ECO:0000256" key="5">
    <source>
        <dbReference type="ARBA" id="ARBA00023136"/>
    </source>
</evidence>
<feature type="transmembrane region" description="Helical" evidence="9">
    <location>
        <begin position="125"/>
        <end position="143"/>
    </location>
</feature>
<dbReference type="Gene3D" id="1.20.1070.10">
    <property type="entry name" value="Rhodopsin 7-helix transmembrane proteins"/>
    <property type="match status" value="1"/>
</dbReference>
<evidence type="ECO:0000313" key="12">
    <source>
        <dbReference type="Proteomes" id="UP000267027"/>
    </source>
</evidence>
<keyword evidence="3 9" id="KW-1133">Transmembrane helix</keyword>
<sequence>TRFAVNLVATFSIFQLSKAFTAVSRAVVVKKVIWNVFVVLAVVSQSQLRSTTDYLISSLAIADLLIMIFCLPTTLLNNILTEWQLGALFCKMSTWINATTSCASIYTLVAVTADRYLAICHTLKYTLWEVSYTLYVIAGIWFVSGSLATPSLYGYDEIYFEYGNQTLCVCASRTNEKLQFVVVNLILAFIVPFMLISVSYTKIFYTVSNHRSLAVDAHIRDERTKLRVATMMLTVIVVFALCWLPLYVTYNFTRIGVFQVLRPFFQWLSLLSSSLNPLIYIAYSHKYRRAFHKILFLPCQYERVRGTILRSTETQLSEGNQNKKVCDTSLIKLGEKQQNA</sequence>
<dbReference type="PANTHER" id="PTHR45695">
    <property type="entry name" value="LEUCOKININ RECEPTOR-RELATED"/>
    <property type="match status" value="1"/>
</dbReference>
<evidence type="ECO:0000313" key="11">
    <source>
        <dbReference type="EMBL" id="VDM59981.1"/>
    </source>
</evidence>
<evidence type="ECO:0000256" key="1">
    <source>
        <dbReference type="ARBA" id="ARBA00004141"/>
    </source>
</evidence>
<feature type="transmembrane region" description="Helical" evidence="9">
    <location>
        <begin position="226"/>
        <end position="248"/>
    </location>
</feature>
<name>A0A158PJ67_ANGCS</name>
<evidence type="ECO:0000259" key="10">
    <source>
        <dbReference type="PROSITE" id="PS50262"/>
    </source>
</evidence>
<evidence type="ECO:0000256" key="4">
    <source>
        <dbReference type="ARBA" id="ARBA00023040"/>
    </source>
</evidence>
<gene>
    <name evidence="11" type="ORF">ACOC_LOCUS8396</name>
</gene>
<keyword evidence="4 8" id="KW-0297">G-protein coupled receptor</keyword>
<dbReference type="OMA" id="CHTLKYT"/>
<keyword evidence="7 8" id="KW-0807">Transducer</keyword>
<dbReference type="AlphaFoldDB" id="A0A158PJ67"/>
<dbReference type="GO" id="GO:0004930">
    <property type="term" value="F:G protein-coupled receptor activity"/>
    <property type="evidence" value="ECO:0007669"/>
    <property type="project" value="UniProtKB-KW"/>
</dbReference>
<evidence type="ECO:0000256" key="6">
    <source>
        <dbReference type="ARBA" id="ARBA00023170"/>
    </source>
</evidence>
<dbReference type="InterPro" id="IPR017452">
    <property type="entry name" value="GPCR_Rhodpsn_7TM"/>
</dbReference>
<accession>A0A158PJ67</accession>
<evidence type="ECO:0000256" key="3">
    <source>
        <dbReference type="ARBA" id="ARBA00022989"/>
    </source>
</evidence>
<dbReference type="SUPFAM" id="SSF81321">
    <property type="entry name" value="Family A G protein-coupled receptor-like"/>
    <property type="match status" value="1"/>
</dbReference>
<organism evidence="13">
    <name type="scientific">Angiostrongylus costaricensis</name>
    <name type="common">Nematode worm</name>
    <dbReference type="NCBI Taxonomy" id="334426"/>
    <lineage>
        <taxon>Eukaryota</taxon>
        <taxon>Metazoa</taxon>
        <taxon>Ecdysozoa</taxon>
        <taxon>Nematoda</taxon>
        <taxon>Chromadorea</taxon>
        <taxon>Rhabditida</taxon>
        <taxon>Rhabditina</taxon>
        <taxon>Rhabditomorpha</taxon>
        <taxon>Strongyloidea</taxon>
        <taxon>Metastrongylidae</taxon>
        <taxon>Angiostrongylus</taxon>
    </lineage>
</organism>
<feature type="transmembrane region" description="Helical" evidence="9">
    <location>
        <begin position="22"/>
        <end position="43"/>
    </location>
</feature>
<keyword evidence="6 8" id="KW-0675">Receptor</keyword>
<dbReference type="GO" id="GO:0005886">
    <property type="term" value="C:plasma membrane"/>
    <property type="evidence" value="ECO:0007669"/>
    <property type="project" value="TreeGrafter"/>
</dbReference>
<comment type="similarity">
    <text evidence="8">Belongs to the G-protein coupled receptor 1 family.</text>
</comment>
<reference evidence="13" key="1">
    <citation type="submission" date="2016-04" db="UniProtKB">
        <authorList>
            <consortium name="WormBaseParasite"/>
        </authorList>
    </citation>
    <scope>IDENTIFICATION</scope>
</reference>
<feature type="transmembrane region" description="Helical" evidence="9">
    <location>
        <begin position="95"/>
        <end position="113"/>
    </location>
</feature>
<dbReference type="STRING" id="334426.A0A158PJ67"/>
<feature type="domain" description="G-protein coupled receptors family 1 profile" evidence="10">
    <location>
        <begin position="34"/>
        <end position="280"/>
    </location>
</feature>
<keyword evidence="2 8" id="KW-0812">Transmembrane</keyword>
<feature type="transmembrane region" description="Helical" evidence="9">
    <location>
        <begin position="181"/>
        <end position="205"/>
    </location>
</feature>
<evidence type="ECO:0000256" key="2">
    <source>
        <dbReference type="ARBA" id="ARBA00022692"/>
    </source>
</evidence>
<dbReference type="PRINTS" id="PR00237">
    <property type="entry name" value="GPCRRHODOPSN"/>
</dbReference>
<keyword evidence="12" id="KW-1185">Reference proteome</keyword>
<dbReference type="PROSITE" id="PS00237">
    <property type="entry name" value="G_PROTEIN_RECEP_F1_1"/>
    <property type="match status" value="1"/>
</dbReference>